<accession>A0A239L528</accession>
<sequence length="259" mass="27687">MAEAVAVRILAASNASDLGLRALADLAHATNDHQYRVIGGHMVHLLTYAYPSPDAVARVTADADAGIETVVAAKLDLHESLQKRGYTLVKGNHYEAPSGDAANPLAIDLLVPSTTGMQNETVILGGRGFDAIPGLSLALAAHALDIAVHASLHSGDELSFHVPVPDIEAAVVLKALAWRSRMADKDVSDLCSLMAITHEHKDQLQNGWKLDETAKGARLDAQRALHELLKMIDRQQRIPGMTMAAPRLGALIRRYVGSP</sequence>
<dbReference type="OrthoDB" id="4793208at2"/>
<keyword evidence="2" id="KW-1185">Reference proteome</keyword>
<dbReference type="Proteomes" id="UP000198327">
    <property type="component" value="Unassembled WGS sequence"/>
</dbReference>
<dbReference type="RefSeq" id="WP_141136509.1">
    <property type="nucleotide sequence ID" value="NZ_FZOW01000012.1"/>
</dbReference>
<organism evidence="1 2">
    <name type="scientific">Rhodococcoides kyotonense</name>
    <dbReference type="NCBI Taxonomy" id="398843"/>
    <lineage>
        <taxon>Bacteria</taxon>
        <taxon>Bacillati</taxon>
        <taxon>Actinomycetota</taxon>
        <taxon>Actinomycetes</taxon>
        <taxon>Mycobacteriales</taxon>
        <taxon>Nocardiaceae</taxon>
        <taxon>Rhodococcoides</taxon>
    </lineage>
</organism>
<name>A0A239L528_9NOCA</name>
<protein>
    <submittedName>
        <fullName evidence="1">Uncharacterized protein</fullName>
    </submittedName>
</protein>
<dbReference type="EMBL" id="FZOW01000012">
    <property type="protein sequence ID" value="SNT25717.1"/>
    <property type="molecule type" value="Genomic_DNA"/>
</dbReference>
<proteinExistence type="predicted"/>
<reference evidence="2" key="1">
    <citation type="submission" date="2017-06" db="EMBL/GenBank/DDBJ databases">
        <authorList>
            <person name="Varghese N."/>
            <person name="Submissions S."/>
        </authorList>
    </citation>
    <scope>NUCLEOTIDE SEQUENCE [LARGE SCALE GENOMIC DNA]</scope>
    <source>
        <strain evidence="2">JCM 23211</strain>
    </source>
</reference>
<dbReference type="AlphaFoldDB" id="A0A239L528"/>
<evidence type="ECO:0000313" key="1">
    <source>
        <dbReference type="EMBL" id="SNT25717.1"/>
    </source>
</evidence>
<gene>
    <name evidence="1" type="ORF">SAMN05421642_11254</name>
</gene>
<evidence type="ECO:0000313" key="2">
    <source>
        <dbReference type="Proteomes" id="UP000198327"/>
    </source>
</evidence>